<evidence type="ECO:0000259" key="5">
    <source>
        <dbReference type="PROSITE" id="PS50893"/>
    </source>
</evidence>
<keyword evidence="7" id="KW-1185">Reference proteome</keyword>
<keyword evidence="3" id="KW-0547">Nucleotide-binding</keyword>
<dbReference type="Proteomes" id="UP000076226">
    <property type="component" value="Chromosome"/>
</dbReference>
<keyword evidence="2" id="KW-0813">Transport</keyword>
<keyword evidence="4 6" id="KW-0067">ATP-binding</keyword>
<proteinExistence type="inferred from homology"/>
<dbReference type="PANTHER" id="PTHR43335:SF4">
    <property type="entry name" value="ABC TRANSPORTER, ATP-BINDING PROTEIN"/>
    <property type="match status" value="1"/>
</dbReference>
<feature type="domain" description="ABC transporter" evidence="5">
    <location>
        <begin position="7"/>
        <end position="238"/>
    </location>
</feature>
<accession>A0ABN4NI52</accession>
<evidence type="ECO:0000313" key="7">
    <source>
        <dbReference type="Proteomes" id="UP000076226"/>
    </source>
</evidence>
<evidence type="ECO:0000256" key="1">
    <source>
        <dbReference type="ARBA" id="ARBA00005417"/>
    </source>
</evidence>
<protein>
    <submittedName>
        <fullName evidence="6">ABC transporter ATP-binding protein</fullName>
    </submittedName>
</protein>
<comment type="similarity">
    <text evidence="1">Belongs to the ABC transporter superfamily.</text>
</comment>
<dbReference type="InterPro" id="IPR003439">
    <property type="entry name" value="ABC_transporter-like_ATP-bd"/>
</dbReference>
<evidence type="ECO:0000256" key="4">
    <source>
        <dbReference type="ARBA" id="ARBA00022840"/>
    </source>
</evidence>
<dbReference type="PANTHER" id="PTHR43335">
    <property type="entry name" value="ABC TRANSPORTER, ATP-BINDING PROTEIN"/>
    <property type="match status" value="1"/>
</dbReference>
<dbReference type="Gene3D" id="3.40.50.300">
    <property type="entry name" value="P-loop containing nucleotide triphosphate hydrolases"/>
    <property type="match status" value="1"/>
</dbReference>
<reference evidence="6 7" key="1">
    <citation type="submission" date="2016-02" db="EMBL/GenBank/DDBJ databases">
        <title>Complete genome sequence of Geobacillus subterraneus KCTC 3922T.</title>
        <authorList>
            <person name="Lee D.-W."/>
            <person name="Lee Y.-J."/>
            <person name="Lee S.-J."/>
            <person name="Park G.-S."/>
            <person name="Lee S.-J."/>
            <person name="Shin J.-H."/>
        </authorList>
    </citation>
    <scope>NUCLEOTIDE SEQUENCE [LARGE SCALE GENOMIC DNA]</scope>
    <source>
        <strain evidence="6 7">KCTC 3922</strain>
    </source>
</reference>
<dbReference type="CDD" id="cd03230">
    <property type="entry name" value="ABC_DR_subfamily_A"/>
    <property type="match status" value="1"/>
</dbReference>
<evidence type="ECO:0000256" key="3">
    <source>
        <dbReference type="ARBA" id="ARBA00022741"/>
    </source>
</evidence>
<dbReference type="SUPFAM" id="SSF52540">
    <property type="entry name" value="P-loop containing nucleoside triphosphate hydrolases"/>
    <property type="match status" value="1"/>
</dbReference>
<gene>
    <name evidence="6" type="ORF">GS3922_12170</name>
</gene>
<dbReference type="PROSITE" id="PS50893">
    <property type="entry name" value="ABC_TRANSPORTER_2"/>
    <property type="match status" value="1"/>
</dbReference>
<dbReference type="InterPro" id="IPR003593">
    <property type="entry name" value="AAA+_ATPase"/>
</dbReference>
<dbReference type="RefSeq" id="WP_063166578.1">
    <property type="nucleotide sequence ID" value="NZ_CP014342.1"/>
</dbReference>
<dbReference type="GO" id="GO:0005524">
    <property type="term" value="F:ATP binding"/>
    <property type="evidence" value="ECO:0007669"/>
    <property type="project" value="UniProtKB-KW"/>
</dbReference>
<evidence type="ECO:0000313" key="6">
    <source>
        <dbReference type="EMBL" id="AMX84356.1"/>
    </source>
</evidence>
<dbReference type="SMART" id="SM00382">
    <property type="entry name" value="AAA"/>
    <property type="match status" value="1"/>
</dbReference>
<organism evidence="6 7">
    <name type="scientific">Geobacillus subterraneus</name>
    <dbReference type="NCBI Taxonomy" id="129338"/>
    <lineage>
        <taxon>Bacteria</taxon>
        <taxon>Bacillati</taxon>
        <taxon>Bacillota</taxon>
        <taxon>Bacilli</taxon>
        <taxon>Bacillales</taxon>
        <taxon>Anoxybacillaceae</taxon>
        <taxon>Geobacillus</taxon>
    </lineage>
</organism>
<dbReference type="EMBL" id="CP014342">
    <property type="protein sequence ID" value="AMX84356.1"/>
    <property type="molecule type" value="Genomic_DNA"/>
</dbReference>
<name>A0ABN4NI52_9BACL</name>
<dbReference type="InterPro" id="IPR027417">
    <property type="entry name" value="P-loop_NTPase"/>
</dbReference>
<dbReference type="Pfam" id="PF00005">
    <property type="entry name" value="ABC_tran"/>
    <property type="match status" value="1"/>
</dbReference>
<sequence>MEAPTVIELNNLSKRYGDYRAVDRLSLSIRKGEIFGLLGPNGAGKTTTILMMLGLTEPTSGSVSVCGIDPVRNPIDVKRKVGYLPDDVGFYHHMTGLENLLYTAALNGIPRTEAEKRAWELLEKVNLTDAAHKKAGKYSRGMRQRLGLADVLIKRPEVIILDEPTLGIDPEGVRELLRLIHDLSRHEGITVLLSSHQLHHVQQICDRVGLFVDGKLLAEGNMECLAQQLFLQDAYVIHVAASPLDASLRAKIEAIPGVNKVERTGNGVDVYCQTDVSAHISRTIVESNASLFHLSRRDFGLDEIYHRYFEGREAREGK</sequence>
<evidence type="ECO:0000256" key="2">
    <source>
        <dbReference type="ARBA" id="ARBA00022448"/>
    </source>
</evidence>